<dbReference type="PANTHER" id="PTHR21310">
    <property type="entry name" value="AMINOGLYCOSIDE PHOSPHOTRANSFERASE-RELATED-RELATED"/>
    <property type="match status" value="1"/>
</dbReference>
<dbReference type="InterPro" id="IPR002575">
    <property type="entry name" value="Aminoglycoside_PTrfase"/>
</dbReference>
<keyword evidence="2" id="KW-0808">Transferase</keyword>
<evidence type="ECO:0000313" key="3">
    <source>
        <dbReference type="Proteomes" id="UP000037982"/>
    </source>
</evidence>
<protein>
    <submittedName>
        <fullName evidence="2">Aminoglycoside phosphotransferase</fullName>
    </submittedName>
</protein>
<feature type="domain" description="Aminoglycoside phosphotransferase" evidence="1">
    <location>
        <begin position="41"/>
        <end position="289"/>
    </location>
</feature>
<dbReference type="InterPro" id="IPR011009">
    <property type="entry name" value="Kinase-like_dom_sf"/>
</dbReference>
<dbReference type="PANTHER" id="PTHR21310:SF15">
    <property type="entry name" value="AMINOGLYCOSIDE PHOSPHOTRANSFERASE DOMAIN-CONTAINING PROTEIN"/>
    <property type="match status" value="1"/>
</dbReference>
<dbReference type="Gene3D" id="3.90.1200.10">
    <property type="match status" value="1"/>
</dbReference>
<evidence type="ECO:0000313" key="2">
    <source>
        <dbReference type="EMBL" id="KPC64369.1"/>
    </source>
</evidence>
<dbReference type="PATRIC" id="fig|66876.3.peg.2808"/>
<keyword evidence="3" id="KW-1185">Reference proteome</keyword>
<comment type="caution">
    <text evidence="2">The sequence shown here is derived from an EMBL/GenBank/DDBJ whole genome shotgun (WGS) entry which is preliminary data.</text>
</comment>
<sequence length="329" mass="36558">MDYQPITREAGDFQRPVSAAEIQAVSRAAFGADVEVLSAIELGGGYYNTTFRVDLGQGKPVILRIAPEPGRQSHADPELMRNEYISVPYLAPVANLLPRNLAADFTHQVIGRDYLFQTMLDGVPAASALNSYPQPERASFFRDLGGIARAIHEVRGPGFGRVAGPTHERWSDALFTWFDRAAADLTDNGHEAGDLAKLVEVADRNRALLDEVVEPRLLNGDLWVGNVMLAQGVAQPTITGVFDCDRTWWGDPQADWPIYLAQRKPGGERDAFWESYGQVGQSEHARWRALVYEAKHAVGLLLEYHRFGWAKEIAETYGEIRELIARLAD</sequence>
<dbReference type="SUPFAM" id="SSF56112">
    <property type="entry name" value="Protein kinase-like (PK-like)"/>
    <property type="match status" value="1"/>
</dbReference>
<evidence type="ECO:0000259" key="1">
    <source>
        <dbReference type="Pfam" id="PF01636"/>
    </source>
</evidence>
<proteinExistence type="predicted"/>
<dbReference type="AlphaFoldDB" id="A0A0N0H1C2"/>
<dbReference type="GO" id="GO:0016740">
    <property type="term" value="F:transferase activity"/>
    <property type="evidence" value="ECO:0007669"/>
    <property type="project" value="UniProtKB-KW"/>
</dbReference>
<dbReference type="Proteomes" id="UP000037982">
    <property type="component" value="Unassembled WGS sequence"/>
</dbReference>
<name>A0A0N0H1C2_9ACTN</name>
<dbReference type="RefSeq" id="WP_053923774.1">
    <property type="nucleotide sequence ID" value="NZ_LGKG01000101.1"/>
</dbReference>
<organism evidence="2 3">
    <name type="scientific">Streptomyces chattanoogensis</name>
    <dbReference type="NCBI Taxonomy" id="66876"/>
    <lineage>
        <taxon>Bacteria</taxon>
        <taxon>Bacillati</taxon>
        <taxon>Actinomycetota</taxon>
        <taxon>Actinomycetes</taxon>
        <taxon>Kitasatosporales</taxon>
        <taxon>Streptomycetaceae</taxon>
        <taxon>Streptomyces</taxon>
    </lineage>
</organism>
<dbReference type="InterPro" id="IPR051678">
    <property type="entry name" value="AGP_Transferase"/>
</dbReference>
<dbReference type="Pfam" id="PF01636">
    <property type="entry name" value="APH"/>
    <property type="match status" value="1"/>
</dbReference>
<accession>A0A0N0H1C2</accession>
<dbReference type="EMBL" id="LGKG01000101">
    <property type="protein sequence ID" value="KPC64369.1"/>
    <property type="molecule type" value="Genomic_DNA"/>
</dbReference>
<reference evidence="3" key="1">
    <citation type="submission" date="2015-07" db="EMBL/GenBank/DDBJ databases">
        <authorList>
            <person name="Ju K.-S."/>
            <person name="Doroghazi J.R."/>
            <person name="Metcalf W.W."/>
        </authorList>
    </citation>
    <scope>NUCLEOTIDE SEQUENCE [LARGE SCALE GENOMIC DNA]</scope>
    <source>
        <strain evidence="3">NRRL ISP-5002</strain>
    </source>
</reference>
<gene>
    <name evidence="2" type="ORF">ADL29_12750</name>
</gene>